<evidence type="ECO:0000259" key="1">
    <source>
        <dbReference type="PROSITE" id="PS50208"/>
    </source>
</evidence>
<dbReference type="GO" id="GO:0006508">
    <property type="term" value="P:proteolysis"/>
    <property type="evidence" value="ECO:0007669"/>
    <property type="project" value="InterPro"/>
</dbReference>
<dbReference type="PROSITE" id="PS50208">
    <property type="entry name" value="CASPASE_P20"/>
    <property type="match status" value="1"/>
</dbReference>
<name>A0A7R9AFZ9_9CRUS</name>
<dbReference type="EMBL" id="LR905570">
    <property type="protein sequence ID" value="CAD7253543.1"/>
    <property type="molecule type" value="Genomic_DNA"/>
</dbReference>
<sequence length="125" mass="13905">MSHGEQGGILNTFDANINIESLYEAFLPEKCASLKNKPKLFFIQRTISLGRTRREHSQPERELTVPPFQEDAIRAAFGFRSMSRAGSQYDTAGTSSTSSECQTGKINAAILVVRIVSAILYEARY</sequence>
<keyword evidence="3" id="KW-1185">Reference proteome</keyword>
<evidence type="ECO:0000313" key="3">
    <source>
        <dbReference type="Proteomes" id="UP000677054"/>
    </source>
</evidence>
<protein>
    <recommendedName>
        <fullName evidence="1">Caspase family p20 domain-containing protein</fullName>
    </recommendedName>
</protein>
<reference evidence="2" key="1">
    <citation type="submission" date="2020-11" db="EMBL/GenBank/DDBJ databases">
        <authorList>
            <person name="Tran Van P."/>
        </authorList>
    </citation>
    <scope>NUCLEOTIDE SEQUENCE</scope>
</reference>
<feature type="non-terminal residue" evidence="2">
    <location>
        <position position="1"/>
    </location>
</feature>
<gene>
    <name evidence="2" type="ORF">DSTB1V02_LOCUS13292</name>
</gene>
<dbReference type="Pfam" id="PF00656">
    <property type="entry name" value="Peptidase_C14"/>
    <property type="match status" value="1"/>
</dbReference>
<dbReference type="InterPro" id="IPR001309">
    <property type="entry name" value="Pept_C14_p20"/>
</dbReference>
<proteinExistence type="predicted"/>
<feature type="domain" description="Caspase family p20" evidence="1">
    <location>
        <begin position="1"/>
        <end position="44"/>
    </location>
</feature>
<dbReference type="Gene3D" id="3.40.50.1460">
    <property type="match status" value="1"/>
</dbReference>
<evidence type="ECO:0000313" key="2">
    <source>
        <dbReference type="EMBL" id="CAD7253543.1"/>
    </source>
</evidence>
<organism evidence="2">
    <name type="scientific">Darwinula stevensoni</name>
    <dbReference type="NCBI Taxonomy" id="69355"/>
    <lineage>
        <taxon>Eukaryota</taxon>
        <taxon>Metazoa</taxon>
        <taxon>Ecdysozoa</taxon>
        <taxon>Arthropoda</taxon>
        <taxon>Crustacea</taxon>
        <taxon>Oligostraca</taxon>
        <taxon>Ostracoda</taxon>
        <taxon>Podocopa</taxon>
        <taxon>Podocopida</taxon>
        <taxon>Darwinulocopina</taxon>
        <taxon>Darwinuloidea</taxon>
        <taxon>Darwinulidae</taxon>
        <taxon>Darwinula</taxon>
    </lineage>
</organism>
<dbReference type="AlphaFoldDB" id="A0A7R9AFZ9"/>
<dbReference type="GO" id="GO:0004197">
    <property type="term" value="F:cysteine-type endopeptidase activity"/>
    <property type="evidence" value="ECO:0007669"/>
    <property type="project" value="InterPro"/>
</dbReference>
<dbReference type="EMBL" id="CAJPEV010006053">
    <property type="protein sequence ID" value="CAG0903793.1"/>
    <property type="molecule type" value="Genomic_DNA"/>
</dbReference>
<dbReference type="InterPro" id="IPR011600">
    <property type="entry name" value="Pept_C14_caspase"/>
</dbReference>
<dbReference type="SUPFAM" id="SSF52129">
    <property type="entry name" value="Caspase-like"/>
    <property type="match status" value="1"/>
</dbReference>
<dbReference type="InterPro" id="IPR029030">
    <property type="entry name" value="Caspase-like_dom_sf"/>
</dbReference>
<accession>A0A7R9AFZ9</accession>
<dbReference type="Proteomes" id="UP000677054">
    <property type="component" value="Unassembled WGS sequence"/>
</dbReference>